<dbReference type="InterPro" id="IPR049945">
    <property type="entry name" value="AAA_22"/>
</dbReference>
<evidence type="ECO:0000313" key="3">
    <source>
        <dbReference type="Proteomes" id="UP001179121"/>
    </source>
</evidence>
<reference evidence="2" key="1">
    <citation type="submission" date="2022-10" db="EMBL/GenBank/DDBJ databases">
        <authorList>
            <person name="Koch H."/>
        </authorList>
    </citation>
    <scope>NUCLEOTIDE SEQUENCE</scope>
    <source>
        <strain evidence="2">DNF</strain>
    </source>
</reference>
<accession>A0AA86N0F6</accession>
<dbReference type="PANTHER" id="PTHR35894:SF1">
    <property type="entry name" value="PHOSPHORIBULOKINASE _ URIDINE KINASE FAMILY"/>
    <property type="match status" value="1"/>
</dbReference>
<feature type="domain" description="AAA+ ATPase" evidence="1">
    <location>
        <begin position="43"/>
        <end position="192"/>
    </location>
</feature>
<dbReference type="KEGG" id="nti:DNFV4_02885"/>
<name>A0AA86N0F6_9BACT</name>
<dbReference type="AlphaFoldDB" id="A0AA86N0F6"/>
<dbReference type="Pfam" id="PF13401">
    <property type="entry name" value="AAA_22"/>
    <property type="match status" value="1"/>
</dbReference>
<dbReference type="CDD" id="cd00009">
    <property type="entry name" value="AAA"/>
    <property type="match status" value="1"/>
</dbReference>
<dbReference type="InterPro" id="IPR027417">
    <property type="entry name" value="P-loop_NTPase"/>
</dbReference>
<dbReference type="Proteomes" id="UP001179121">
    <property type="component" value="Chromosome"/>
</dbReference>
<evidence type="ECO:0000313" key="2">
    <source>
        <dbReference type="EMBL" id="CAI4032455.1"/>
    </source>
</evidence>
<dbReference type="RefSeq" id="WP_289269177.1">
    <property type="nucleotide sequence ID" value="NZ_OX365700.1"/>
</dbReference>
<protein>
    <recommendedName>
        <fullName evidence="1">AAA+ ATPase domain-containing protein</fullName>
    </recommendedName>
</protein>
<dbReference type="SMART" id="SM00382">
    <property type="entry name" value="AAA"/>
    <property type="match status" value="1"/>
</dbReference>
<dbReference type="InterPro" id="IPR003593">
    <property type="entry name" value="AAA+_ATPase"/>
</dbReference>
<dbReference type="SUPFAM" id="SSF52540">
    <property type="entry name" value="P-loop containing nucleoside triphosphate hydrolases"/>
    <property type="match status" value="1"/>
</dbReference>
<dbReference type="Gene3D" id="3.40.50.300">
    <property type="entry name" value="P-loop containing nucleotide triphosphate hydrolases"/>
    <property type="match status" value="1"/>
</dbReference>
<dbReference type="GO" id="GO:0016887">
    <property type="term" value="F:ATP hydrolysis activity"/>
    <property type="evidence" value="ECO:0007669"/>
    <property type="project" value="InterPro"/>
</dbReference>
<organism evidence="2 3">
    <name type="scientific">Nitrospira tepida</name>
    <dbReference type="NCBI Taxonomy" id="2973512"/>
    <lineage>
        <taxon>Bacteria</taxon>
        <taxon>Pseudomonadati</taxon>
        <taxon>Nitrospirota</taxon>
        <taxon>Nitrospiria</taxon>
        <taxon>Nitrospirales</taxon>
        <taxon>Nitrospiraceae</taxon>
        <taxon>Nitrospira</taxon>
    </lineage>
</organism>
<evidence type="ECO:0000259" key="1">
    <source>
        <dbReference type="SMART" id="SM00382"/>
    </source>
</evidence>
<dbReference type="PANTHER" id="PTHR35894">
    <property type="entry name" value="GENERAL SECRETION PATHWAY PROTEIN A-RELATED"/>
    <property type="match status" value="1"/>
</dbReference>
<keyword evidence="3" id="KW-1185">Reference proteome</keyword>
<gene>
    <name evidence="2" type="ORF">DNFV4_02885</name>
</gene>
<sequence length="264" mass="29840">MAYEQFWGLQTRPFDNVPDPRFYFPSAKHETARQRMLYGIEARKGALLLTGAIGSGKTLLSRALVLALHPSRYDMALVTNPALPVVEFLAEIAYQFGLSPEGSKRELMHRLHDRFLQNHQQGMTTVLIVDEAQSITEDRIFEELRLLLNFQLNHQCLVTLLLMGQPELADRVRGILQLDQRIALRCHLLPFDEEETRAYITARLRSAGTSRDLFSKDAQSEIHRQSGGVCRVINSICDLCLLLGSLDAVDCITPLLVEQALKVL</sequence>
<dbReference type="EMBL" id="OX365700">
    <property type="protein sequence ID" value="CAI4032455.1"/>
    <property type="molecule type" value="Genomic_DNA"/>
</dbReference>
<dbReference type="InterPro" id="IPR052026">
    <property type="entry name" value="ExeA_AAA_ATPase_DNA-bind"/>
</dbReference>
<proteinExistence type="predicted"/>